<name>A0A386WI31_9ACTN</name>
<evidence type="ECO:0000313" key="1">
    <source>
        <dbReference type="EMBL" id="AYF27110.1"/>
    </source>
</evidence>
<protein>
    <submittedName>
        <fullName evidence="1">Uncharacterized protein</fullName>
    </submittedName>
</protein>
<sequence>MSLARLSEIVAARARLDDRELDLIDRARHDGATWAEIARALGLGSRQAAEQRRQRLVAARRGRLAALDPAASPDVPALRAAVADLHRWIGTDRSWDGRFPRAALTRRTCLLALDAPAGPLYALATHLAGDLAGAGRRLPAPVGDAARRITAVLSTEH</sequence>
<dbReference type="RefSeq" id="WP_120569476.1">
    <property type="nucleotide sequence ID" value="NZ_CP024087.1"/>
</dbReference>
<accession>A0A386WI31</accession>
<dbReference type="EMBL" id="CP024087">
    <property type="protein sequence ID" value="AYF27110.1"/>
    <property type="molecule type" value="Genomic_DNA"/>
</dbReference>
<reference evidence="1 2" key="1">
    <citation type="submission" date="2017-10" db="EMBL/GenBank/DDBJ databases">
        <title>Integration of genomic and chemical information greatly accelerates assignment of the full stereostructure of myelolactone, a potent inhibitor of myeloma from a marine-derived Micromonospora.</title>
        <authorList>
            <person name="Kim M.C."/>
            <person name="Machado H."/>
            <person name="Jensen P.R."/>
            <person name="Fenical W."/>
        </authorList>
    </citation>
    <scope>NUCLEOTIDE SEQUENCE [LARGE SCALE GENOMIC DNA]</scope>
    <source>
        <strain evidence="1 2">CNY-010</strain>
    </source>
</reference>
<dbReference type="KEGG" id="mtua:CSH63_06665"/>
<proteinExistence type="predicted"/>
<dbReference type="Proteomes" id="UP000267804">
    <property type="component" value="Chromosome"/>
</dbReference>
<dbReference type="AlphaFoldDB" id="A0A386WI31"/>
<evidence type="ECO:0000313" key="2">
    <source>
        <dbReference type="Proteomes" id="UP000267804"/>
    </source>
</evidence>
<gene>
    <name evidence="1" type="ORF">CSH63_06665</name>
</gene>
<organism evidence="1 2">
    <name type="scientific">Micromonospora tulbaghiae</name>
    <dbReference type="NCBI Taxonomy" id="479978"/>
    <lineage>
        <taxon>Bacteria</taxon>
        <taxon>Bacillati</taxon>
        <taxon>Actinomycetota</taxon>
        <taxon>Actinomycetes</taxon>
        <taxon>Micromonosporales</taxon>
        <taxon>Micromonosporaceae</taxon>
        <taxon>Micromonospora</taxon>
    </lineage>
</organism>